<dbReference type="EMBL" id="QXDL01000341">
    <property type="protein sequence ID" value="RIH75870.1"/>
    <property type="molecule type" value="Genomic_DNA"/>
</dbReference>
<evidence type="ECO:0000313" key="8">
    <source>
        <dbReference type="Proteomes" id="UP000265715"/>
    </source>
</evidence>
<proteinExistence type="inferred from homology"/>
<dbReference type="Gene3D" id="3.40.30.10">
    <property type="entry name" value="Glutaredoxin"/>
    <property type="match status" value="1"/>
</dbReference>
<dbReference type="CDD" id="cd02968">
    <property type="entry name" value="SCO"/>
    <property type="match status" value="1"/>
</dbReference>
<evidence type="ECO:0000259" key="6">
    <source>
        <dbReference type="PROSITE" id="PS51352"/>
    </source>
</evidence>
<feature type="binding site" evidence="3">
    <location>
        <position position="72"/>
    </location>
    <ligand>
        <name>Cu cation</name>
        <dbReference type="ChEBI" id="CHEBI:23378"/>
    </ligand>
</feature>
<feature type="disulfide bond" description="Redox-active" evidence="4">
    <location>
        <begin position="68"/>
        <end position="72"/>
    </location>
</feature>
<dbReference type="PANTHER" id="PTHR12151:SF25">
    <property type="entry name" value="LINALOOL DEHYDRATASE_ISOMERASE DOMAIN-CONTAINING PROTEIN"/>
    <property type="match status" value="1"/>
</dbReference>
<dbReference type="InterPro" id="IPR036249">
    <property type="entry name" value="Thioredoxin-like_sf"/>
</dbReference>
<keyword evidence="4" id="KW-1015">Disulfide bond</keyword>
<feature type="binding site" evidence="3">
    <location>
        <position position="68"/>
    </location>
    <ligand>
        <name>Cu cation</name>
        <dbReference type="ChEBI" id="CHEBI:23378"/>
    </ligand>
</feature>
<keyword evidence="5" id="KW-0732">Signal</keyword>
<feature type="binding site" evidence="3">
    <location>
        <position position="151"/>
    </location>
    <ligand>
        <name>Cu cation</name>
        <dbReference type="ChEBI" id="CHEBI:23378"/>
    </ligand>
</feature>
<dbReference type="AlphaFoldDB" id="A0A399E079"/>
<keyword evidence="2 3" id="KW-0186">Copper</keyword>
<dbReference type="Pfam" id="PF02630">
    <property type="entry name" value="SCO1-SenC"/>
    <property type="match status" value="1"/>
</dbReference>
<evidence type="ECO:0000256" key="3">
    <source>
        <dbReference type="PIRSR" id="PIRSR603782-1"/>
    </source>
</evidence>
<gene>
    <name evidence="7" type="ORF">Mterra_03936</name>
</gene>
<keyword evidence="8" id="KW-1185">Reference proteome</keyword>
<accession>A0A399E079</accession>
<name>A0A399E079_9DEIN</name>
<dbReference type="GO" id="GO:0046872">
    <property type="term" value="F:metal ion binding"/>
    <property type="evidence" value="ECO:0007669"/>
    <property type="project" value="UniProtKB-KW"/>
</dbReference>
<dbReference type="OrthoDB" id="26138at2"/>
<dbReference type="RefSeq" id="WP_119316760.1">
    <property type="nucleotide sequence ID" value="NZ_QXDL01000341.1"/>
</dbReference>
<keyword evidence="3" id="KW-0479">Metal-binding</keyword>
<sequence>MRALALAVLLSAALAHGGHYLPLSGAGVQVMQSPKPLPAVELVDAAGRAVSFPPKGQAWALYLGYTRCPDSCPLTLERLRQAHRGLGSPAGVRLGFLSLDPQHDTPAVLGRYLKGFEPVVGFTGTPEAVARAAGALEVRYNPAPGGVRLYHTDVVVLLDARGRVLRLIYGASRLSAAQLAGELQRLGGSS</sequence>
<dbReference type="InterPro" id="IPR003782">
    <property type="entry name" value="SCO1/SenC"/>
</dbReference>
<reference evidence="7 8" key="1">
    <citation type="submission" date="2018-08" db="EMBL/GenBank/DDBJ databases">
        <title>Meiothermus terrae DSM 26712 genome sequencing project.</title>
        <authorList>
            <person name="Da Costa M.S."/>
            <person name="Albuquerque L."/>
            <person name="Raposo P."/>
            <person name="Froufe H.J.C."/>
            <person name="Barroso C.S."/>
            <person name="Egas C."/>
        </authorList>
    </citation>
    <scope>NUCLEOTIDE SEQUENCE [LARGE SCALE GENOMIC DNA]</scope>
    <source>
        <strain evidence="7 8">DSM 26712</strain>
    </source>
</reference>
<comment type="caution">
    <text evidence="7">The sequence shown here is derived from an EMBL/GenBank/DDBJ whole genome shotgun (WGS) entry which is preliminary data.</text>
</comment>
<dbReference type="Proteomes" id="UP000265715">
    <property type="component" value="Unassembled WGS sequence"/>
</dbReference>
<feature type="signal peptide" evidence="5">
    <location>
        <begin position="1"/>
        <end position="17"/>
    </location>
</feature>
<evidence type="ECO:0000256" key="5">
    <source>
        <dbReference type="SAM" id="SignalP"/>
    </source>
</evidence>
<comment type="similarity">
    <text evidence="1">Belongs to the SCO1/2 family.</text>
</comment>
<dbReference type="InterPro" id="IPR013766">
    <property type="entry name" value="Thioredoxin_domain"/>
</dbReference>
<dbReference type="PROSITE" id="PS51352">
    <property type="entry name" value="THIOREDOXIN_2"/>
    <property type="match status" value="1"/>
</dbReference>
<evidence type="ECO:0000313" key="7">
    <source>
        <dbReference type="EMBL" id="RIH75870.1"/>
    </source>
</evidence>
<feature type="chain" id="PRO_5017439916" evidence="5">
    <location>
        <begin position="18"/>
        <end position="190"/>
    </location>
</feature>
<dbReference type="SUPFAM" id="SSF52833">
    <property type="entry name" value="Thioredoxin-like"/>
    <property type="match status" value="1"/>
</dbReference>
<evidence type="ECO:0000256" key="4">
    <source>
        <dbReference type="PIRSR" id="PIRSR603782-2"/>
    </source>
</evidence>
<feature type="domain" description="Thioredoxin" evidence="6">
    <location>
        <begin position="31"/>
        <end position="188"/>
    </location>
</feature>
<organism evidence="7 8">
    <name type="scientific">Calidithermus terrae</name>
    <dbReference type="NCBI Taxonomy" id="1408545"/>
    <lineage>
        <taxon>Bacteria</taxon>
        <taxon>Thermotogati</taxon>
        <taxon>Deinococcota</taxon>
        <taxon>Deinococci</taxon>
        <taxon>Thermales</taxon>
        <taxon>Thermaceae</taxon>
        <taxon>Calidithermus</taxon>
    </lineage>
</organism>
<evidence type="ECO:0000256" key="2">
    <source>
        <dbReference type="ARBA" id="ARBA00023008"/>
    </source>
</evidence>
<dbReference type="PANTHER" id="PTHR12151">
    <property type="entry name" value="ELECTRON TRANSPORT PROTIN SCO1/SENC FAMILY MEMBER"/>
    <property type="match status" value="1"/>
</dbReference>
<protein>
    <submittedName>
        <fullName evidence="7">SCO1/SenC</fullName>
    </submittedName>
</protein>
<evidence type="ECO:0000256" key="1">
    <source>
        <dbReference type="ARBA" id="ARBA00010996"/>
    </source>
</evidence>